<dbReference type="PANTHER" id="PTHR42923">
    <property type="entry name" value="PROTOPORPHYRINOGEN OXIDASE"/>
    <property type="match status" value="1"/>
</dbReference>
<dbReference type="InterPro" id="IPR017830">
    <property type="entry name" value="SQase_HpnE"/>
</dbReference>
<name>A0A1I3F2B8_9PLAN</name>
<dbReference type="SUPFAM" id="SSF51905">
    <property type="entry name" value="FAD/NAD(P)-binding domain"/>
    <property type="match status" value="1"/>
</dbReference>
<evidence type="ECO:0000256" key="1">
    <source>
        <dbReference type="ARBA" id="ARBA00001974"/>
    </source>
</evidence>
<keyword evidence="2" id="KW-0560">Oxidoreductase</keyword>
<dbReference type="NCBIfam" id="TIGR03467">
    <property type="entry name" value="HpnE"/>
    <property type="match status" value="1"/>
</dbReference>
<sequence>MPSSVSDSVSGRVVIVGGGLAGIAAATALAEADLQVTLLESRPQLGGRATSYIDKASGETIDNCQHVSMGCCTNLRDLCERLQVADAFQTESELYFIAPNGECCSFSADPLPAPFHLTRAFLKLSYLSLREKVLFASAVRALAQARPEKLLGSNFADWLRTHRQTDRLIQNVWEVVLVSALSESLDRIDAAYARKVFVDGFLSHADSWKVEIPRIDLDELYSQRTRAALAAKGVDVRVQTRATGLTYEDERVAQVSLHNGDPLIADDVILAVPQHQLSALLPSSPKLDSLRQQVSQLETAPITSVHLWYDRPLTALPHAVLVGRLSQWMFNRGQRTLNGESAHYYQVVISASRQLREWSQEDAIAAVAAELRAVWPSHRVPKLLHSRMITERRAVFSVTPGIDALRPVQQTGIENLQIAGDYTQTGWPATMEGAVISGYLAAENVPRRLGRPLQIVRPGLPFAGLSRWCLGLK</sequence>
<evidence type="ECO:0000256" key="2">
    <source>
        <dbReference type="ARBA" id="ARBA00023002"/>
    </source>
</evidence>
<dbReference type="InterPro" id="IPR002937">
    <property type="entry name" value="Amino_oxidase"/>
</dbReference>
<evidence type="ECO:0000259" key="3">
    <source>
        <dbReference type="Pfam" id="PF01593"/>
    </source>
</evidence>
<organism evidence="4 5">
    <name type="scientific">Planctomicrobium piriforme</name>
    <dbReference type="NCBI Taxonomy" id="1576369"/>
    <lineage>
        <taxon>Bacteria</taxon>
        <taxon>Pseudomonadati</taxon>
        <taxon>Planctomycetota</taxon>
        <taxon>Planctomycetia</taxon>
        <taxon>Planctomycetales</taxon>
        <taxon>Planctomycetaceae</taxon>
        <taxon>Planctomicrobium</taxon>
    </lineage>
</organism>
<comment type="cofactor">
    <cofactor evidence="1">
        <name>FAD</name>
        <dbReference type="ChEBI" id="CHEBI:57692"/>
    </cofactor>
</comment>
<dbReference type="Gene3D" id="3.50.50.60">
    <property type="entry name" value="FAD/NAD(P)-binding domain"/>
    <property type="match status" value="1"/>
</dbReference>
<dbReference type="Pfam" id="PF01593">
    <property type="entry name" value="Amino_oxidase"/>
    <property type="match status" value="1"/>
</dbReference>
<dbReference type="STRING" id="1576369.SAMN05421753_10552"/>
<feature type="domain" description="Amine oxidase" evidence="3">
    <location>
        <begin position="20"/>
        <end position="445"/>
    </location>
</feature>
<dbReference type="RefSeq" id="WP_092048907.1">
    <property type="nucleotide sequence ID" value="NZ_FOQD01000005.1"/>
</dbReference>
<dbReference type="InterPro" id="IPR001613">
    <property type="entry name" value="Flavin_amine_oxidase"/>
</dbReference>
<dbReference type="InterPro" id="IPR036188">
    <property type="entry name" value="FAD/NAD-bd_sf"/>
</dbReference>
<keyword evidence="5" id="KW-1185">Reference proteome</keyword>
<dbReference type="InterPro" id="IPR050464">
    <property type="entry name" value="Zeta_carotene_desat/Oxidored"/>
</dbReference>
<dbReference type="Proteomes" id="UP000199518">
    <property type="component" value="Unassembled WGS sequence"/>
</dbReference>
<dbReference type="PANTHER" id="PTHR42923:SF47">
    <property type="entry name" value="BLR3003 PROTEIN"/>
    <property type="match status" value="1"/>
</dbReference>
<dbReference type="AlphaFoldDB" id="A0A1I3F2B8"/>
<dbReference type="GO" id="GO:0016491">
    <property type="term" value="F:oxidoreductase activity"/>
    <property type="evidence" value="ECO:0007669"/>
    <property type="project" value="UniProtKB-KW"/>
</dbReference>
<dbReference type="OrthoDB" id="9814556at2"/>
<proteinExistence type="predicted"/>
<dbReference type="EMBL" id="FOQD01000005">
    <property type="protein sequence ID" value="SFI05374.1"/>
    <property type="molecule type" value="Genomic_DNA"/>
</dbReference>
<evidence type="ECO:0000313" key="5">
    <source>
        <dbReference type="Proteomes" id="UP000199518"/>
    </source>
</evidence>
<gene>
    <name evidence="4" type="ORF">SAMN05421753_10552</name>
</gene>
<accession>A0A1I3F2B8</accession>
<dbReference type="PRINTS" id="PR00757">
    <property type="entry name" value="AMINEOXDASEF"/>
</dbReference>
<evidence type="ECO:0000313" key="4">
    <source>
        <dbReference type="EMBL" id="SFI05374.1"/>
    </source>
</evidence>
<reference evidence="5" key="1">
    <citation type="submission" date="2016-10" db="EMBL/GenBank/DDBJ databases">
        <authorList>
            <person name="Varghese N."/>
            <person name="Submissions S."/>
        </authorList>
    </citation>
    <scope>NUCLEOTIDE SEQUENCE [LARGE SCALE GENOMIC DNA]</scope>
    <source>
        <strain evidence="5">DSM 26348</strain>
    </source>
</reference>
<protein>
    <submittedName>
        <fullName evidence="4">Squalene-associated FAD-dependent desaturase</fullName>
    </submittedName>
</protein>